<gene>
    <name evidence="1" type="ORF">MM415A01765_0019</name>
</gene>
<reference evidence="1" key="1">
    <citation type="submission" date="2020-03" db="EMBL/GenBank/DDBJ databases">
        <title>The deep terrestrial virosphere.</title>
        <authorList>
            <person name="Holmfeldt K."/>
            <person name="Nilsson E."/>
            <person name="Simone D."/>
            <person name="Lopez-Fernandez M."/>
            <person name="Wu X."/>
            <person name="de Brujin I."/>
            <person name="Lundin D."/>
            <person name="Andersson A."/>
            <person name="Bertilsson S."/>
            <person name="Dopson M."/>
        </authorList>
    </citation>
    <scope>NUCLEOTIDE SEQUENCE</scope>
    <source>
        <strain evidence="1">MM415A01765</strain>
    </source>
</reference>
<dbReference type="AlphaFoldDB" id="A0A6M3K2K3"/>
<organism evidence="1">
    <name type="scientific">viral metagenome</name>
    <dbReference type="NCBI Taxonomy" id="1070528"/>
    <lineage>
        <taxon>unclassified sequences</taxon>
        <taxon>metagenomes</taxon>
        <taxon>organismal metagenomes</taxon>
    </lineage>
</organism>
<name>A0A6M3K2K3_9ZZZZ</name>
<proteinExistence type="predicted"/>
<protein>
    <submittedName>
        <fullName evidence="1">Uncharacterized protein</fullName>
    </submittedName>
</protein>
<accession>A0A6M3K2K3</accession>
<sequence>MGRYRRYSKERIGNSGLPASVWAGFGIEIGKLMRRNLRKGKCDKCNFFKSRIGQLSPRHRAEFERCWGKDHDEEKSCLLTPEEYYANCPYGKQITNRLEGK</sequence>
<dbReference type="EMBL" id="MT142168">
    <property type="protein sequence ID" value="QJA75522.1"/>
    <property type="molecule type" value="Genomic_DNA"/>
</dbReference>
<evidence type="ECO:0000313" key="1">
    <source>
        <dbReference type="EMBL" id="QJA75522.1"/>
    </source>
</evidence>